<evidence type="ECO:0000313" key="1">
    <source>
        <dbReference type="EMBL" id="GIY04601.1"/>
    </source>
</evidence>
<feature type="non-terminal residue" evidence="1">
    <location>
        <position position="165"/>
    </location>
</feature>
<protein>
    <submittedName>
        <fullName evidence="1">Uncharacterized protein</fullName>
    </submittedName>
</protein>
<reference evidence="1 2" key="1">
    <citation type="submission" date="2021-06" db="EMBL/GenBank/DDBJ databases">
        <title>Caerostris darwini draft genome.</title>
        <authorList>
            <person name="Kono N."/>
            <person name="Arakawa K."/>
        </authorList>
    </citation>
    <scope>NUCLEOTIDE SEQUENCE [LARGE SCALE GENOMIC DNA]</scope>
</reference>
<comment type="caution">
    <text evidence="1">The sequence shown here is derived from an EMBL/GenBank/DDBJ whole genome shotgun (WGS) entry which is preliminary data.</text>
</comment>
<dbReference type="Proteomes" id="UP001054837">
    <property type="component" value="Unassembled WGS sequence"/>
</dbReference>
<proteinExistence type="predicted"/>
<accession>A0AAV4Q949</accession>
<dbReference type="AlphaFoldDB" id="A0AAV4Q949"/>
<sequence>MGFGANQYRGNSALGFTAREVNQYHNRNTKGIVETVTIYLYYSVCRAYGGSWELKELLPLGFTAHEVNQYHNRNTKGIVETVTIYLYYSGRRAYGGFTAHEVNQYHNCSTRGILRLLPFISFTASFELMVNRGSWRLNIYTPMASASAFRGVISIYITQERWEDG</sequence>
<evidence type="ECO:0000313" key="2">
    <source>
        <dbReference type="Proteomes" id="UP001054837"/>
    </source>
</evidence>
<dbReference type="EMBL" id="BPLQ01003956">
    <property type="protein sequence ID" value="GIY04601.1"/>
    <property type="molecule type" value="Genomic_DNA"/>
</dbReference>
<name>A0AAV4Q949_9ARAC</name>
<gene>
    <name evidence="1" type="ORF">CDAR_595651</name>
</gene>
<organism evidence="1 2">
    <name type="scientific">Caerostris darwini</name>
    <dbReference type="NCBI Taxonomy" id="1538125"/>
    <lineage>
        <taxon>Eukaryota</taxon>
        <taxon>Metazoa</taxon>
        <taxon>Ecdysozoa</taxon>
        <taxon>Arthropoda</taxon>
        <taxon>Chelicerata</taxon>
        <taxon>Arachnida</taxon>
        <taxon>Araneae</taxon>
        <taxon>Araneomorphae</taxon>
        <taxon>Entelegynae</taxon>
        <taxon>Araneoidea</taxon>
        <taxon>Araneidae</taxon>
        <taxon>Caerostris</taxon>
    </lineage>
</organism>
<keyword evidence="2" id="KW-1185">Reference proteome</keyword>